<dbReference type="Gene3D" id="2.60.120.10">
    <property type="entry name" value="Jelly Rolls"/>
    <property type="match status" value="1"/>
</dbReference>
<dbReference type="InterPro" id="IPR052538">
    <property type="entry name" value="Flavonoid_dioxygenase-like"/>
</dbReference>
<organism evidence="2 3">
    <name type="scientific">Brevibacterium paucivorans</name>
    <dbReference type="NCBI Taxonomy" id="170994"/>
    <lineage>
        <taxon>Bacteria</taxon>
        <taxon>Bacillati</taxon>
        <taxon>Actinomycetota</taxon>
        <taxon>Actinomycetes</taxon>
        <taxon>Micrococcales</taxon>
        <taxon>Brevibacteriaceae</taxon>
        <taxon>Brevibacterium</taxon>
    </lineage>
</organism>
<dbReference type="Pfam" id="PF07883">
    <property type="entry name" value="Cupin_2"/>
    <property type="match status" value="1"/>
</dbReference>
<dbReference type="InterPro" id="IPR011051">
    <property type="entry name" value="RmlC_Cupin_sf"/>
</dbReference>
<sequence length="140" mass="15627">MAEIKDNGPNPYAVNIEEVTLENENFRTALWTGEEFQVTLMEIPVGGDVGLEVHTENDQFLRLEQGKGLAKMGPAKDNFTFEQEVAADWAVIVPKGVWHNIVNIGDEPMKLYSIYAPAHHPHGTVHKTQAEAEEAEAHEH</sequence>
<evidence type="ECO:0000313" key="2">
    <source>
        <dbReference type="EMBL" id="PMD05049.1"/>
    </source>
</evidence>
<accession>A0A2N6VLS6</accession>
<evidence type="ECO:0000313" key="3">
    <source>
        <dbReference type="Proteomes" id="UP000235598"/>
    </source>
</evidence>
<protein>
    <submittedName>
        <fullName evidence="2">Cupin domain-containing protein</fullName>
    </submittedName>
</protein>
<dbReference type="InterPro" id="IPR014710">
    <property type="entry name" value="RmlC-like_jellyroll"/>
</dbReference>
<reference evidence="2 3" key="1">
    <citation type="submission" date="2017-09" db="EMBL/GenBank/DDBJ databases">
        <title>Bacterial strain isolated from the female urinary microbiota.</title>
        <authorList>
            <person name="Thomas-White K."/>
            <person name="Kumar N."/>
            <person name="Forster S."/>
            <person name="Putonti C."/>
            <person name="Lawley T."/>
            <person name="Wolfe A.J."/>
        </authorList>
    </citation>
    <scope>NUCLEOTIDE SEQUENCE [LARGE SCALE GENOMIC DNA]</scope>
    <source>
        <strain evidence="2 3">UMB1301</strain>
    </source>
</reference>
<dbReference type="PANTHER" id="PTHR43346:SF1">
    <property type="entry name" value="QUERCETIN 2,3-DIOXYGENASE-RELATED"/>
    <property type="match status" value="1"/>
</dbReference>
<dbReference type="EMBL" id="PNHK01000003">
    <property type="protein sequence ID" value="PMD05049.1"/>
    <property type="molecule type" value="Genomic_DNA"/>
</dbReference>
<feature type="domain" description="Cupin type-2" evidence="1">
    <location>
        <begin position="40"/>
        <end position="115"/>
    </location>
</feature>
<dbReference type="InterPro" id="IPR013096">
    <property type="entry name" value="Cupin_2"/>
</dbReference>
<dbReference type="SUPFAM" id="SSF51182">
    <property type="entry name" value="RmlC-like cupins"/>
    <property type="match status" value="1"/>
</dbReference>
<dbReference type="OrthoDB" id="3231985at2"/>
<proteinExistence type="predicted"/>
<name>A0A2N6VLS6_9MICO</name>
<gene>
    <name evidence="2" type="ORF">CJ199_08090</name>
</gene>
<dbReference type="AlphaFoldDB" id="A0A2N6VLS6"/>
<evidence type="ECO:0000259" key="1">
    <source>
        <dbReference type="Pfam" id="PF07883"/>
    </source>
</evidence>
<dbReference type="CDD" id="cd02223">
    <property type="entry name" value="cupin_Bh2720-like"/>
    <property type="match status" value="1"/>
</dbReference>
<dbReference type="PANTHER" id="PTHR43346">
    <property type="entry name" value="LIGAND BINDING DOMAIN PROTEIN, PUTATIVE (AFU_ORTHOLOGUE AFUA_6G14370)-RELATED"/>
    <property type="match status" value="1"/>
</dbReference>
<dbReference type="Proteomes" id="UP000235598">
    <property type="component" value="Unassembled WGS sequence"/>
</dbReference>
<dbReference type="RefSeq" id="WP_102238990.1">
    <property type="nucleotide sequence ID" value="NZ_PNHK01000003.1"/>
</dbReference>
<comment type="caution">
    <text evidence="2">The sequence shown here is derived from an EMBL/GenBank/DDBJ whole genome shotgun (WGS) entry which is preliminary data.</text>
</comment>